<evidence type="ECO:0000256" key="6">
    <source>
        <dbReference type="ARBA" id="ARBA00022777"/>
    </source>
</evidence>
<dbReference type="EMBL" id="JAUIYO010000006">
    <property type="protein sequence ID" value="MFK2825947.1"/>
    <property type="molecule type" value="Genomic_DNA"/>
</dbReference>
<dbReference type="NCBIfam" id="TIGR01767">
    <property type="entry name" value="MTRK"/>
    <property type="match status" value="1"/>
</dbReference>
<dbReference type="InterPro" id="IPR011009">
    <property type="entry name" value="Kinase-like_dom_sf"/>
</dbReference>
<dbReference type="InterPro" id="IPR009212">
    <property type="entry name" value="Methylthioribose_kinase"/>
</dbReference>
<evidence type="ECO:0000313" key="10">
    <source>
        <dbReference type="Proteomes" id="UP001619911"/>
    </source>
</evidence>
<evidence type="ECO:0000256" key="1">
    <source>
        <dbReference type="ARBA" id="ARBA00010165"/>
    </source>
</evidence>
<reference evidence="9 10" key="1">
    <citation type="submission" date="2023-07" db="EMBL/GenBank/DDBJ databases">
        <title>Bacillus lucianemedeirus sp. nov, a new species isolated from an immunobiological production facility.</title>
        <authorList>
            <person name="Costa L.V."/>
            <person name="Miranda R.V.S.L."/>
            <person name="Brandao M.L.L."/>
            <person name="Reis C.M.F."/>
            <person name="Frazao A.M."/>
            <person name="Cruz F.V."/>
            <person name="Baio P.V.P."/>
            <person name="Veras J.F.C."/>
            <person name="Ramos J.N."/>
            <person name="Vieira V."/>
        </authorList>
    </citation>
    <scope>NUCLEOTIDE SEQUENCE [LARGE SCALE GENOMIC DNA]</scope>
    <source>
        <strain evidence="9 10">B190/17</strain>
    </source>
</reference>
<dbReference type="Gene3D" id="3.90.1200.10">
    <property type="match status" value="1"/>
</dbReference>
<dbReference type="GO" id="GO:0046522">
    <property type="term" value="F:S-methyl-5-thioribose kinase activity"/>
    <property type="evidence" value="ECO:0007669"/>
    <property type="project" value="UniProtKB-EC"/>
</dbReference>
<evidence type="ECO:0000256" key="5">
    <source>
        <dbReference type="ARBA" id="ARBA00022741"/>
    </source>
</evidence>
<dbReference type="Pfam" id="PF01636">
    <property type="entry name" value="APH"/>
    <property type="match status" value="1"/>
</dbReference>
<organism evidence="9 10">
    <name type="scientific">Bacillus lumedeiriae</name>
    <dbReference type="NCBI Taxonomy" id="3058829"/>
    <lineage>
        <taxon>Bacteria</taxon>
        <taxon>Bacillati</taxon>
        <taxon>Bacillota</taxon>
        <taxon>Bacilli</taxon>
        <taxon>Bacillales</taxon>
        <taxon>Bacillaceae</taxon>
        <taxon>Bacillus</taxon>
    </lineage>
</organism>
<dbReference type="SUPFAM" id="SSF56112">
    <property type="entry name" value="Protein kinase-like (PK-like)"/>
    <property type="match status" value="1"/>
</dbReference>
<evidence type="ECO:0000259" key="8">
    <source>
        <dbReference type="Pfam" id="PF01636"/>
    </source>
</evidence>
<name>A0ABW8I8X0_9BACI</name>
<evidence type="ECO:0000256" key="7">
    <source>
        <dbReference type="ARBA" id="ARBA00022840"/>
    </source>
</evidence>
<sequence length="394" mass="45491">MSQVTNQQEVKEGYAFLSHEELVQYVKKLGLFHEQEQASVEEVSDGKINHVYRLSGEQKSLILKQAVPYCRVVGDSMPMPLDRVTFEAKVLQEYDRILPGSVPKVYYLDEAMAILITEDMAPMETGRVALINGTESTVFAADVGEFSAKTVFYTSDFYMDPIVKKELNASLTNPLMRQMTEELHFDWPFNFHETSHFEEGMRNDVLFLSQDQRLRLEVAKLKHKYMTKADALLHSDLHSGAIFMAEDRTVIFDTEFACFGPFGFDIGQFIANLFLNGIGHPEFLSKRYEQAREAWYTFADTFSHLWKTESKEHYTQLDGYLTHVLDEIFADALGYAGCELVRRAISIAQIPDLNIEEDEQKRMASRKKVMELGKYLIMERNNIRSLEELKNWFV</sequence>
<dbReference type="Proteomes" id="UP001619911">
    <property type="component" value="Unassembled WGS sequence"/>
</dbReference>
<comment type="caution">
    <text evidence="9">The sequence shown here is derived from an EMBL/GenBank/DDBJ whole genome shotgun (WGS) entry which is preliminary data.</text>
</comment>
<keyword evidence="4 9" id="KW-0808">Transferase</keyword>
<dbReference type="RefSeq" id="WP_404316823.1">
    <property type="nucleotide sequence ID" value="NZ_JAUIYO010000006.1"/>
</dbReference>
<dbReference type="EC" id="2.7.1.100" evidence="3"/>
<evidence type="ECO:0000256" key="3">
    <source>
        <dbReference type="ARBA" id="ARBA00012128"/>
    </source>
</evidence>
<comment type="subunit">
    <text evidence="2">Homodimer.</text>
</comment>
<proteinExistence type="inferred from homology"/>
<keyword evidence="7" id="KW-0067">ATP-binding</keyword>
<keyword evidence="10" id="KW-1185">Reference proteome</keyword>
<protein>
    <recommendedName>
        <fullName evidence="3">S-methyl-5-thioribose kinase</fullName>
        <ecNumber evidence="3">2.7.1.100</ecNumber>
    </recommendedName>
</protein>
<evidence type="ECO:0000256" key="2">
    <source>
        <dbReference type="ARBA" id="ARBA00011738"/>
    </source>
</evidence>
<comment type="similarity">
    <text evidence="1">Belongs to the methylthioribose kinase family.</text>
</comment>
<gene>
    <name evidence="9" type="primary">mtnK</name>
    <name evidence="9" type="ORF">QYG89_09760</name>
</gene>
<keyword evidence="6 9" id="KW-0418">Kinase</keyword>
<dbReference type="PANTHER" id="PTHR34273:SF2">
    <property type="entry name" value="METHYLTHIORIBOSE KINASE"/>
    <property type="match status" value="1"/>
</dbReference>
<evidence type="ECO:0000313" key="9">
    <source>
        <dbReference type="EMBL" id="MFK2825947.1"/>
    </source>
</evidence>
<feature type="domain" description="Aminoglycoside phosphotransferase" evidence="8">
    <location>
        <begin position="40"/>
        <end position="272"/>
    </location>
</feature>
<dbReference type="Gene3D" id="3.30.200.20">
    <property type="entry name" value="Phosphorylase Kinase, domain 1"/>
    <property type="match status" value="1"/>
</dbReference>
<dbReference type="PANTHER" id="PTHR34273">
    <property type="entry name" value="METHYLTHIORIBOSE KINASE"/>
    <property type="match status" value="1"/>
</dbReference>
<accession>A0ABW8I8X0</accession>
<keyword evidence="5" id="KW-0547">Nucleotide-binding</keyword>
<dbReference type="PIRSF" id="PIRSF031134">
    <property type="entry name" value="MTRK"/>
    <property type="match status" value="1"/>
</dbReference>
<evidence type="ECO:0000256" key="4">
    <source>
        <dbReference type="ARBA" id="ARBA00022679"/>
    </source>
</evidence>
<dbReference type="InterPro" id="IPR002575">
    <property type="entry name" value="Aminoglycoside_PTrfase"/>
</dbReference>